<proteinExistence type="predicted"/>
<dbReference type="EMBL" id="JAACJM010000028">
    <property type="protein sequence ID" value="KAF5365202.1"/>
    <property type="molecule type" value="Genomic_DNA"/>
</dbReference>
<dbReference type="Pfam" id="PF01926">
    <property type="entry name" value="MMR_HSR1"/>
    <property type="match status" value="1"/>
</dbReference>
<dbReference type="SUPFAM" id="SSF52540">
    <property type="entry name" value="P-loop containing nucleoside triphosphate hydrolases"/>
    <property type="match status" value="1"/>
</dbReference>
<gene>
    <name evidence="2" type="ORF">D9758_005468</name>
</gene>
<dbReference type="CDD" id="cd00882">
    <property type="entry name" value="Ras_like_GTPase"/>
    <property type="match status" value="1"/>
</dbReference>
<accession>A0A8H5GHS6</accession>
<dbReference type="Gene3D" id="3.40.50.300">
    <property type="entry name" value="P-loop containing nucleotide triphosphate hydrolases"/>
    <property type="match status" value="1"/>
</dbReference>
<dbReference type="InterPro" id="IPR027417">
    <property type="entry name" value="P-loop_NTPase"/>
</dbReference>
<dbReference type="GO" id="GO:0005525">
    <property type="term" value="F:GTP binding"/>
    <property type="evidence" value="ECO:0007669"/>
    <property type="project" value="InterPro"/>
</dbReference>
<evidence type="ECO:0000313" key="2">
    <source>
        <dbReference type="EMBL" id="KAF5365202.1"/>
    </source>
</evidence>
<dbReference type="OrthoDB" id="59699at2759"/>
<dbReference type="AlphaFoldDB" id="A0A8H5GHS6"/>
<reference evidence="2 3" key="1">
    <citation type="journal article" date="2020" name="ISME J.">
        <title>Uncovering the hidden diversity of litter-decomposition mechanisms in mushroom-forming fungi.</title>
        <authorList>
            <person name="Floudas D."/>
            <person name="Bentzer J."/>
            <person name="Ahren D."/>
            <person name="Johansson T."/>
            <person name="Persson P."/>
            <person name="Tunlid A."/>
        </authorList>
    </citation>
    <scope>NUCLEOTIDE SEQUENCE [LARGE SCALE GENOMIC DNA]</scope>
    <source>
        <strain evidence="2 3">CBS 291.85</strain>
    </source>
</reference>
<keyword evidence="3" id="KW-1185">Reference proteome</keyword>
<sequence length="280" mass="32235">MDSNVSAASELRQKYRHFRILVIGRANAGKTTLLKRVCNTTEEPCIYDEEKRNLLEPTADRGIHDIYRPFAFSSNPQFIFHDSPGFEKGGVKELEDVQQFIKNCAEATNVEDQLHAVWFCLVTDAARPLLELEERFFKEKRFGNVPVIAIFTKFDDLVTQHYDEDREDIEIRNNATAFVENKFRKPLAECDYPPSAYLCLEDMQEDNGNHQQQVTELIEKTADSLGDPALELLFVSIQQNNLELCIKYAVKYANLANFTLERDALHCLEWFCHAYVGAII</sequence>
<protein>
    <recommendedName>
        <fullName evidence="1">G domain-containing protein</fullName>
    </recommendedName>
</protein>
<organism evidence="2 3">
    <name type="scientific">Tetrapyrgos nigripes</name>
    <dbReference type="NCBI Taxonomy" id="182062"/>
    <lineage>
        <taxon>Eukaryota</taxon>
        <taxon>Fungi</taxon>
        <taxon>Dikarya</taxon>
        <taxon>Basidiomycota</taxon>
        <taxon>Agaricomycotina</taxon>
        <taxon>Agaricomycetes</taxon>
        <taxon>Agaricomycetidae</taxon>
        <taxon>Agaricales</taxon>
        <taxon>Marasmiineae</taxon>
        <taxon>Marasmiaceae</taxon>
        <taxon>Tetrapyrgos</taxon>
    </lineage>
</organism>
<evidence type="ECO:0000259" key="1">
    <source>
        <dbReference type="Pfam" id="PF01926"/>
    </source>
</evidence>
<dbReference type="InterPro" id="IPR006073">
    <property type="entry name" value="GTP-bd"/>
</dbReference>
<dbReference type="Proteomes" id="UP000559256">
    <property type="component" value="Unassembled WGS sequence"/>
</dbReference>
<evidence type="ECO:0000313" key="3">
    <source>
        <dbReference type="Proteomes" id="UP000559256"/>
    </source>
</evidence>
<feature type="domain" description="G" evidence="1">
    <location>
        <begin position="19"/>
        <end position="152"/>
    </location>
</feature>
<comment type="caution">
    <text evidence="2">The sequence shown here is derived from an EMBL/GenBank/DDBJ whole genome shotgun (WGS) entry which is preliminary data.</text>
</comment>
<name>A0A8H5GHS6_9AGAR</name>